<protein>
    <submittedName>
        <fullName evidence="1">Uncharacterized protein</fullName>
    </submittedName>
</protein>
<comment type="caution">
    <text evidence="1">The sequence shown here is derived from an EMBL/GenBank/DDBJ whole genome shotgun (WGS) entry which is preliminary data.</text>
</comment>
<accession>A0A4Y2GT01</accession>
<evidence type="ECO:0000313" key="2">
    <source>
        <dbReference type="Proteomes" id="UP000499080"/>
    </source>
</evidence>
<dbReference type="AlphaFoldDB" id="A0A4Y2GT01"/>
<name>A0A4Y2GT01_ARAVE</name>
<sequence>MIRSTRTLAAITGIFSGTHVHIRFTSGTARESLDVGTPSGIIVHNVKSVIVSETGQSSIGLRSRFGPSHQEISQVPLHWNLVMEGQLGLMFHLCASSLGIIEFTDFQHPVRNVAQFYFF</sequence>
<dbReference type="Proteomes" id="UP000499080">
    <property type="component" value="Unassembled WGS sequence"/>
</dbReference>
<gene>
    <name evidence="1" type="ORF">AVEN_232265_1</name>
</gene>
<reference evidence="1 2" key="1">
    <citation type="journal article" date="2019" name="Sci. Rep.">
        <title>Orb-weaving spider Araneus ventricosus genome elucidates the spidroin gene catalogue.</title>
        <authorList>
            <person name="Kono N."/>
            <person name="Nakamura H."/>
            <person name="Ohtoshi R."/>
            <person name="Moran D.A.P."/>
            <person name="Shinohara A."/>
            <person name="Yoshida Y."/>
            <person name="Fujiwara M."/>
            <person name="Mori M."/>
            <person name="Tomita M."/>
            <person name="Arakawa K."/>
        </authorList>
    </citation>
    <scope>NUCLEOTIDE SEQUENCE [LARGE SCALE GENOMIC DNA]</scope>
</reference>
<organism evidence="1 2">
    <name type="scientific">Araneus ventricosus</name>
    <name type="common">Orbweaver spider</name>
    <name type="synonym">Epeira ventricosa</name>
    <dbReference type="NCBI Taxonomy" id="182803"/>
    <lineage>
        <taxon>Eukaryota</taxon>
        <taxon>Metazoa</taxon>
        <taxon>Ecdysozoa</taxon>
        <taxon>Arthropoda</taxon>
        <taxon>Chelicerata</taxon>
        <taxon>Arachnida</taxon>
        <taxon>Araneae</taxon>
        <taxon>Araneomorphae</taxon>
        <taxon>Entelegynae</taxon>
        <taxon>Araneoidea</taxon>
        <taxon>Araneidae</taxon>
        <taxon>Araneus</taxon>
    </lineage>
</organism>
<dbReference type="EMBL" id="BGPR01001578">
    <property type="protein sequence ID" value="GBM57112.1"/>
    <property type="molecule type" value="Genomic_DNA"/>
</dbReference>
<evidence type="ECO:0000313" key="1">
    <source>
        <dbReference type="EMBL" id="GBM57112.1"/>
    </source>
</evidence>
<keyword evidence="2" id="KW-1185">Reference proteome</keyword>
<proteinExistence type="predicted"/>